<organism evidence="1 2">
    <name type="scientific">Imbroritus primus</name>
    <dbReference type="NCBI Taxonomy" id="3058603"/>
    <lineage>
        <taxon>Bacteria</taxon>
        <taxon>Pseudomonadati</taxon>
        <taxon>Pseudomonadota</taxon>
        <taxon>Betaproteobacteria</taxon>
        <taxon>Burkholderiales</taxon>
        <taxon>Burkholderiaceae</taxon>
        <taxon>Imbroritus</taxon>
    </lineage>
</organism>
<proteinExistence type="predicted"/>
<reference evidence="1" key="1">
    <citation type="submission" date="2019-05" db="EMBL/GenBank/DDBJ databases">
        <title>Revised genome assembly of Burkholderiaceae (previously Ralstonia) sp. PBA.</title>
        <authorList>
            <person name="Gan H.M."/>
        </authorList>
    </citation>
    <scope>NUCLEOTIDE SEQUENCE</scope>
    <source>
        <strain evidence="1">PBA</strain>
    </source>
</reference>
<accession>A0ACD3SU13</accession>
<dbReference type="EMBL" id="AKCV02000006">
    <property type="protein sequence ID" value="TMS59661.1"/>
    <property type="molecule type" value="Genomic_DNA"/>
</dbReference>
<comment type="caution">
    <text evidence="1">The sequence shown here is derived from an EMBL/GenBank/DDBJ whole genome shotgun (WGS) entry which is preliminary data.</text>
</comment>
<sequence>MPAFMNHPRTLEYRGLWLGFAGVAIFSMTFPFTRLAVAELDATFVALGRAVLAAPLAICLLAARGALRPARLPRGTQWYRLIGTALGVVAGFPLASSWALRDVPAAYGGIVVGLLPLGTAAFGALLARERPSLAFWMSAVTGSAMVLAFAMWNGGGALRPADWMLFVAVFFGAFGYAEGGKLSRELGGPETISWALVISLPVLLPVVGGLAWTQADSLARASSHAWLGLGYVTVFSSFVGFQFWYRGLALGGIARVSQIQLLQPFMTLAGGWLLLGESMDVTTILFALAVIAVVAAGRRAPVVPAPHVAASNP</sequence>
<evidence type="ECO:0000313" key="1">
    <source>
        <dbReference type="EMBL" id="TMS59661.1"/>
    </source>
</evidence>
<dbReference type="Proteomes" id="UP000004277">
    <property type="component" value="Unassembled WGS sequence"/>
</dbReference>
<keyword evidence="2" id="KW-1185">Reference proteome</keyword>
<protein>
    <submittedName>
        <fullName evidence="1">DMT family transporter</fullName>
    </submittedName>
</protein>
<evidence type="ECO:0000313" key="2">
    <source>
        <dbReference type="Proteomes" id="UP000004277"/>
    </source>
</evidence>
<name>A0ACD3SU13_9BURK</name>
<gene>
    <name evidence="1" type="ORF">MW7_001695</name>
</gene>